<dbReference type="RefSeq" id="WP_350271586.1">
    <property type="nucleotide sequence ID" value="NZ_AP027732.1"/>
</dbReference>
<dbReference type="Gene3D" id="3.30.360.10">
    <property type="entry name" value="Dihydrodipicolinate Reductase, domain 2"/>
    <property type="match status" value="1"/>
</dbReference>
<accession>A0ABM8GT25</accession>
<dbReference type="EMBL" id="AP027732">
    <property type="protein sequence ID" value="BDZ51625.1"/>
    <property type="molecule type" value="Genomic_DNA"/>
</dbReference>
<name>A0ABM8GT25_9MICO</name>
<proteinExistence type="predicted"/>
<dbReference type="Proteomes" id="UP001321486">
    <property type="component" value="Chromosome"/>
</dbReference>
<keyword evidence="2" id="KW-1185">Reference proteome</keyword>
<evidence type="ECO:0000313" key="2">
    <source>
        <dbReference type="Proteomes" id="UP001321486"/>
    </source>
</evidence>
<protein>
    <recommendedName>
        <fullName evidence="3">Gfo/Idh/MocA-like oxidoreductase C-terminal domain-containing protein</fullName>
    </recommendedName>
</protein>
<organism evidence="1 2">
    <name type="scientific">Frondihabitans sucicola</name>
    <dbReference type="NCBI Taxonomy" id="1268041"/>
    <lineage>
        <taxon>Bacteria</taxon>
        <taxon>Bacillati</taxon>
        <taxon>Actinomycetota</taxon>
        <taxon>Actinomycetes</taxon>
        <taxon>Micrococcales</taxon>
        <taxon>Microbacteriaceae</taxon>
        <taxon>Frondihabitans</taxon>
    </lineage>
</organism>
<reference evidence="2" key="1">
    <citation type="journal article" date="2019" name="Int. J. Syst. Evol. Microbiol.">
        <title>The Global Catalogue of Microorganisms (GCM) 10K type strain sequencing project: providing services to taxonomists for standard genome sequencing and annotation.</title>
        <authorList>
            <consortium name="The Broad Institute Genomics Platform"/>
            <consortium name="The Broad Institute Genome Sequencing Center for Infectious Disease"/>
            <person name="Wu L."/>
            <person name="Ma J."/>
        </authorList>
    </citation>
    <scope>NUCLEOTIDE SEQUENCE [LARGE SCALE GENOMIC DNA]</scope>
    <source>
        <strain evidence="2">NBRC 108728</strain>
    </source>
</reference>
<sequence>MPNSARIDGTDGRIEIAPSFFEAGRFTVFDNDGRVIDQYESDEHGLRGMQHQAHELERVVSDGWGADAPLTPADTIAVASTMDEIRRLVGVTYPGESASS</sequence>
<evidence type="ECO:0008006" key="3">
    <source>
        <dbReference type="Google" id="ProtNLM"/>
    </source>
</evidence>
<evidence type="ECO:0000313" key="1">
    <source>
        <dbReference type="EMBL" id="BDZ51625.1"/>
    </source>
</evidence>
<gene>
    <name evidence="1" type="ORF">GCM10025867_38660</name>
</gene>